<dbReference type="Pfam" id="PF10710">
    <property type="entry name" value="DUF2512"/>
    <property type="match status" value="1"/>
</dbReference>
<keyword evidence="1" id="KW-0812">Transmembrane</keyword>
<evidence type="ECO:0000313" key="2">
    <source>
        <dbReference type="EMBL" id="PHJ38159.1"/>
    </source>
</evidence>
<dbReference type="AlphaFoldDB" id="A0A2C6MAE4"/>
<dbReference type="EMBL" id="AWQQ01000055">
    <property type="protein sequence ID" value="PHJ38159.1"/>
    <property type="molecule type" value="Genomic_DNA"/>
</dbReference>
<organism evidence="2 3">
    <name type="scientific">Desulforamulus profundi</name>
    <dbReference type="NCBI Taxonomy" id="1383067"/>
    <lineage>
        <taxon>Bacteria</taxon>
        <taxon>Bacillati</taxon>
        <taxon>Bacillota</taxon>
        <taxon>Clostridia</taxon>
        <taxon>Eubacteriales</taxon>
        <taxon>Peptococcaceae</taxon>
        <taxon>Desulforamulus</taxon>
    </lineage>
</organism>
<reference evidence="2 3" key="1">
    <citation type="submission" date="2013-09" db="EMBL/GenBank/DDBJ databases">
        <title>Biodegradation of hydrocarbons in the deep terrestrial subsurface : characterization of a microbial consortium composed of two Desulfotomaculum species originating from a deep geological formation.</title>
        <authorList>
            <person name="Aullo T."/>
            <person name="Berlendis S."/>
            <person name="Lascourreges J.-F."/>
            <person name="Dessort D."/>
            <person name="Saint-Laurent S."/>
            <person name="Schraauwers B."/>
            <person name="Mas J."/>
            <person name="Magot M."/>
            <person name="Ranchou-Peyruse A."/>
        </authorList>
    </citation>
    <scope>NUCLEOTIDE SEQUENCE [LARGE SCALE GENOMIC DNA]</scope>
    <source>
        <strain evidence="2 3">Bs107</strain>
    </source>
</reference>
<protein>
    <recommendedName>
        <fullName evidence="4">DUF2512 family protein</fullName>
    </recommendedName>
</protein>
<evidence type="ECO:0008006" key="4">
    <source>
        <dbReference type="Google" id="ProtNLM"/>
    </source>
</evidence>
<proteinExistence type="predicted"/>
<keyword evidence="1" id="KW-1133">Transmembrane helix</keyword>
<comment type="caution">
    <text evidence="2">The sequence shown here is derived from an EMBL/GenBank/DDBJ whole genome shotgun (WGS) entry which is preliminary data.</text>
</comment>
<keyword evidence="3" id="KW-1185">Reference proteome</keyword>
<feature type="transmembrane region" description="Helical" evidence="1">
    <location>
        <begin position="7"/>
        <end position="27"/>
    </location>
</feature>
<feature type="transmembrane region" description="Helical" evidence="1">
    <location>
        <begin position="60"/>
        <end position="77"/>
    </location>
</feature>
<keyword evidence="1" id="KW-0472">Membrane</keyword>
<dbReference type="InterPro" id="IPR019649">
    <property type="entry name" value="DUF2512"/>
</dbReference>
<dbReference type="OrthoDB" id="2111682at2"/>
<feature type="transmembrane region" description="Helical" evidence="1">
    <location>
        <begin position="89"/>
        <end position="110"/>
    </location>
</feature>
<feature type="transmembrane region" description="Helical" evidence="1">
    <location>
        <begin position="33"/>
        <end position="53"/>
    </location>
</feature>
<gene>
    <name evidence="2" type="ORF">P378_11925</name>
</gene>
<evidence type="ECO:0000313" key="3">
    <source>
        <dbReference type="Proteomes" id="UP000222564"/>
    </source>
</evidence>
<dbReference type="Proteomes" id="UP000222564">
    <property type="component" value="Unassembled WGS sequence"/>
</dbReference>
<evidence type="ECO:0000256" key="1">
    <source>
        <dbReference type="SAM" id="Phobius"/>
    </source>
</evidence>
<accession>A0A2C6MAE4</accession>
<sequence>MKRTLTALIVKFVMTFVAAWVAVTLVADQEWTWALLGAFLGTAVNYLVGDAFILPNYGNITASVADGILGAGLLFLLDLMSADLRLTATAYLTFGLLVAIGEYFFHRYLIDARIVEKRT</sequence>
<name>A0A2C6MAE4_9FIRM</name>